<dbReference type="SUPFAM" id="SSF47240">
    <property type="entry name" value="Ferritin-like"/>
    <property type="match status" value="1"/>
</dbReference>
<dbReference type="PIRSF" id="PIRSF029477">
    <property type="entry name" value="UCP029477"/>
    <property type="match status" value="1"/>
</dbReference>
<evidence type="ECO:0000259" key="1">
    <source>
        <dbReference type="Pfam" id="PF09537"/>
    </source>
</evidence>
<proteinExistence type="predicted"/>
<keyword evidence="3" id="KW-1185">Reference proteome</keyword>
<gene>
    <name evidence="2" type="ORF">CRP01_18675</name>
</gene>
<feature type="domain" description="DUF2383" evidence="1">
    <location>
        <begin position="4"/>
        <end position="113"/>
    </location>
</feature>
<evidence type="ECO:0000313" key="2">
    <source>
        <dbReference type="EMBL" id="PHN05050.1"/>
    </source>
</evidence>
<dbReference type="InterPro" id="IPR016920">
    <property type="entry name" value="UCP029477"/>
</dbReference>
<dbReference type="NCBIfam" id="TIGR02284">
    <property type="entry name" value="PA2169 family four-helix-bundle protein"/>
    <property type="match status" value="1"/>
</dbReference>
<comment type="caution">
    <text evidence="2">The sequence shown here is derived from an EMBL/GenBank/DDBJ whole genome shotgun (WGS) entry which is preliminary data.</text>
</comment>
<dbReference type="AlphaFoldDB" id="A0A2D0N9J5"/>
<dbReference type="InterPro" id="IPR012347">
    <property type="entry name" value="Ferritin-like"/>
</dbReference>
<name>A0A2D0N9J5_FLAN2</name>
<dbReference type="Pfam" id="PF09537">
    <property type="entry name" value="DUF2383"/>
    <property type="match status" value="1"/>
</dbReference>
<organism evidence="2 3">
    <name type="scientific">Flavilitoribacter nigricans (strain ATCC 23147 / DSM 23189 / NBRC 102662 / NCIMB 1420 / SS-2)</name>
    <name type="common">Lewinella nigricans</name>
    <dbReference type="NCBI Taxonomy" id="1122177"/>
    <lineage>
        <taxon>Bacteria</taxon>
        <taxon>Pseudomonadati</taxon>
        <taxon>Bacteroidota</taxon>
        <taxon>Saprospiria</taxon>
        <taxon>Saprospirales</taxon>
        <taxon>Lewinellaceae</taxon>
        <taxon>Flavilitoribacter</taxon>
    </lineage>
</organism>
<dbReference type="Gene3D" id="1.20.1260.10">
    <property type="match status" value="1"/>
</dbReference>
<sequence length="145" mass="16670">MQEEIEQLNELLQLCRSAEKGYQTAAEQVEDAQTRNTLAALSKQRNEFAYKLDQQIRIQGGEPVEEANIIASAHRIWINIRGMLPGENATAIIRECLRGEKECIEFYESTLNKTTFSNDTRLLLANQMKSIRETREKLEKLLPET</sequence>
<dbReference type="EMBL" id="PDUD01000023">
    <property type="protein sequence ID" value="PHN05050.1"/>
    <property type="molecule type" value="Genomic_DNA"/>
</dbReference>
<protein>
    <recommendedName>
        <fullName evidence="1">DUF2383 domain-containing protein</fullName>
    </recommendedName>
</protein>
<dbReference type="OrthoDB" id="282393at2"/>
<dbReference type="InterPro" id="IPR009078">
    <property type="entry name" value="Ferritin-like_SF"/>
</dbReference>
<reference evidence="2 3" key="1">
    <citation type="submission" date="2017-10" db="EMBL/GenBank/DDBJ databases">
        <title>The draft genome sequence of Lewinella nigricans NBRC 102662.</title>
        <authorList>
            <person name="Wang K."/>
        </authorList>
    </citation>
    <scope>NUCLEOTIDE SEQUENCE [LARGE SCALE GENOMIC DNA]</scope>
    <source>
        <strain evidence="2 3">NBRC 102662</strain>
    </source>
</reference>
<dbReference type="InterPro" id="IPR019052">
    <property type="entry name" value="DUF2383"/>
</dbReference>
<evidence type="ECO:0000313" key="3">
    <source>
        <dbReference type="Proteomes" id="UP000223913"/>
    </source>
</evidence>
<dbReference type="InterPro" id="IPR011971">
    <property type="entry name" value="CHP02284"/>
</dbReference>
<accession>A0A2D0N9J5</accession>
<dbReference type="Proteomes" id="UP000223913">
    <property type="component" value="Unassembled WGS sequence"/>
</dbReference>
<dbReference type="RefSeq" id="WP_099151597.1">
    <property type="nucleotide sequence ID" value="NZ_PDUD01000023.1"/>
</dbReference>